<dbReference type="InterPro" id="IPR029063">
    <property type="entry name" value="SAM-dependent_MTases_sf"/>
</dbReference>
<reference evidence="1" key="1">
    <citation type="journal article" date="2020" name="Nature">
        <title>Giant virus diversity and host interactions through global metagenomics.</title>
        <authorList>
            <person name="Schulz F."/>
            <person name="Roux S."/>
            <person name="Paez-Espino D."/>
            <person name="Jungbluth S."/>
            <person name="Walsh D.A."/>
            <person name="Denef V.J."/>
            <person name="McMahon K.D."/>
            <person name="Konstantinidis K.T."/>
            <person name="Eloe-Fadrosh E.A."/>
            <person name="Kyrpides N.C."/>
            <person name="Woyke T."/>
        </authorList>
    </citation>
    <scope>NUCLEOTIDE SEQUENCE</scope>
    <source>
        <strain evidence="1">GVMAG-M-3300027759-16</strain>
    </source>
</reference>
<dbReference type="EMBL" id="MN740439">
    <property type="protein sequence ID" value="QHU26396.1"/>
    <property type="molecule type" value="Genomic_DNA"/>
</dbReference>
<dbReference type="SUPFAM" id="SSF53335">
    <property type="entry name" value="S-adenosyl-L-methionine-dependent methyltransferases"/>
    <property type="match status" value="1"/>
</dbReference>
<dbReference type="AlphaFoldDB" id="A0A6C0L629"/>
<name>A0A6C0L629_9ZZZZ</name>
<dbReference type="Gene3D" id="3.40.50.150">
    <property type="entry name" value="Vaccinia Virus protein VP39"/>
    <property type="match status" value="1"/>
</dbReference>
<protein>
    <recommendedName>
        <fullName evidence="2">Methyltransferase</fullName>
    </recommendedName>
</protein>
<organism evidence="1">
    <name type="scientific">viral metagenome</name>
    <dbReference type="NCBI Taxonomy" id="1070528"/>
    <lineage>
        <taxon>unclassified sequences</taxon>
        <taxon>metagenomes</taxon>
        <taxon>organismal metagenomes</taxon>
    </lineage>
</organism>
<sequence>MDFDVTVTTPLCDIMGYFGSDKGHSQILRSRHNYTTLYHHLFNTMRDQPIRLFELGLGTNNVNVPSNMGPDGRPGASLLGWREYFPKGQIYGADIDKEILFTSDRIDTFYCDQTSPESIAAMWKEPGLEQGFDIIIEDGLHTFSANVCFFKHSIHKLNAGGYYIVEDISKADIPAFEEAIGVWKEEYPHTFTLVTLPSTVNTWDNSVLIIQAKESNYLDAYR</sequence>
<proteinExistence type="predicted"/>
<accession>A0A6C0L629</accession>
<evidence type="ECO:0000313" key="1">
    <source>
        <dbReference type="EMBL" id="QHU26396.1"/>
    </source>
</evidence>
<evidence type="ECO:0008006" key="2">
    <source>
        <dbReference type="Google" id="ProtNLM"/>
    </source>
</evidence>